<reference evidence="3" key="1">
    <citation type="journal article" date="2019" name="Microbiology">
        <title>Complete Genome Sequence of an Uncultured Bacterium of the Candidate Phylum Bipolaricaulota.</title>
        <authorList>
            <person name="Kadnikov V.V."/>
            <person name="Mardanov A.V."/>
            <person name="Beletsky A.V."/>
            <person name="Frank Y.A."/>
            <person name="Karnachuk O.V."/>
            <person name="Ravin N.V."/>
        </authorList>
    </citation>
    <scope>NUCLEOTIDE SEQUENCE [LARGE SCALE GENOMIC DNA]</scope>
</reference>
<protein>
    <submittedName>
        <fullName evidence="2">Uncharacterized protein</fullName>
    </submittedName>
</protein>
<dbReference type="KEGG" id="salq:SYNTR_0418"/>
<keyword evidence="1" id="KW-0812">Transmembrane</keyword>
<keyword evidence="1" id="KW-1133">Transmembrane helix</keyword>
<dbReference type="Proteomes" id="UP000426444">
    <property type="component" value="Chromosome"/>
</dbReference>
<organism evidence="2 3">
    <name type="scientific">Candidatus Syntrophocurvum alkaliphilum</name>
    <dbReference type="NCBI Taxonomy" id="2293317"/>
    <lineage>
        <taxon>Bacteria</taxon>
        <taxon>Bacillati</taxon>
        <taxon>Bacillota</taxon>
        <taxon>Clostridia</taxon>
        <taxon>Eubacteriales</taxon>
        <taxon>Syntrophomonadaceae</taxon>
        <taxon>Candidatus Syntrophocurvum</taxon>
    </lineage>
</organism>
<dbReference type="EMBL" id="CP046457">
    <property type="protein sequence ID" value="QGT99011.1"/>
    <property type="molecule type" value="Genomic_DNA"/>
</dbReference>
<keyword evidence="3" id="KW-1185">Reference proteome</keyword>
<evidence type="ECO:0000313" key="2">
    <source>
        <dbReference type="EMBL" id="QGT99011.1"/>
    </source>
</evidence>
<dbReference type="OrthoDB" id="2082240at2"/>
<proteinExistence type="predicted"/>
<feature type="transmembrane region" description="Helical" evidence="1">
    <location>
        <begin position="78"/>
        <end position="100"/>
    </location>
</feature>
<accession>A0A6I6DEV1</accession>
<feature type="transmembrane region" description="Helical" evidence="1">
    <location>
        <begin position="48"/>
        <end position="66"/>
    </location>
</feature>
<evidence type="ECO:0000313" key="3">
    <source>
        <dbReference type="Proteomes" id="UP000426444"/>
    </source>
</evidence>
<keyword evidence="1" id="KW-0472">Membrane</keyword>
<evidence type="ECO:0000256" key="1">
    <source>
        <dbReference type="SAM" id="Phobius"/>
    </source>
</evidence>
<name>A0A6I6DEV1_9FIRM</name>
<dbReference type="AlphaFoldDB" id="A0A6I6DEV1"/>
<sequence>MLTIFGATGGGLLSNPLIVFLSVLVITYVFVKFCSWAKSFELSSKVKLAIYILTGLGLVGFNVMYYQGNAAIQATGDWGAATTALLVTFAWVFVFAFALMSEKKAE</sequence>
<gene>
    <name evidence="2" type="ORF">SYNTR_0418</name>
</gene>
<dbReference type="RefSeq" id="WP_156202948.1">
    <property type="nucleotide sequence ID" value="NZ_CP046457.1"/>
</dbReference>